<keyword evidence="8" id="KW-1185">Reference proteome</keyword>
<accession>H3KH39</accession>
<dbReference type="STRING" id="762967.HMPREF9440_02079"/>
<dbReference type="SUPFAM" id="SSF52540">
    <property type="entry name" value="P-loop containing nucleoside triphosphate hydrolases"/>
    <property type="match status" value="1"/>
</dbReference>
<dbReference type="AlphaFoldDB" id="H3KH39"/>
<name>H3KH39_9BURK</name>
<dbReference type="PANTHER" id="PTHR43776">
    <property type="entry name" value="TRANSPORT ATP-BINDING PROTEIN"/>
    <property type="match status" value="1"/>
</dbReference>
<keyword evidence="2" id="KW-0813">Transport</keyword>
<comment type="similarity">
    <text evidence="1">Belongs to the ABC transporter superfamily.</text>
</comment>
<dbReference type="Proteomes" id="UP000004956">
    <property type="component" value="Unassembled WGS sequence"/>
</dbReference>
<protein>
    <submittedName>
        <fullName evidence="7">ABC transporter, ATP-binding protein</fullName>
    </submittedName>
</protein>
<organism evidence="7 8">
    <name type="scientific">Sutterella parvirubra YIT 11816</name>
    <dbReference type="NCBI Taxonomy" id="762967"/>
    <lineage>
        <taxon>Bacteria</taxon>
        <taxon>Pseudomonadati</taxon>
        <taxon>Pseudomonadota</taxon>
        <taxon>Betaproteobacteria</taxon>
        <taxon>Burkholderiales</taxon>
        <taxon>Sutterellaceae</taxon>
        <taxon>Sutterella</taxon>
    </lineage>
</organism>
<dbReference type="InterPro" id="IPR050319">
    <property type="entry name" value="ABC_transp_ATP-bind"/>
</dbReference>
<dbReference type="InterPro" id="IPR027417">
    <property type="entry name" value="P-loop_NTPase"/>
</dbReference>
<dbReference type="SMART" id="SM00382">
    <property type="entry name" value="AAA"/>
    <property type="match status" value="1"/>
</dbReference>
<evidence type="ECO:0000313" key="7">
    <source>
        <dbReference type="EMBL" id="EHY30558.1"/>
    </source>
</evidence>
<evidence type="ECO:0000256" key="2">
    <source>
        <dbReference type="ARBA" id="ARBA00022448"/>
    </source>
</evidence>
<proteinExistence type="inferred from homology"/>
<dbReference type="Pfam" id="PF00005">
    <property type="entry name" value="ABC_tran"/>
    <property type="match status" value="1"/>
</dbReference>
<dbReference type="Gene3D" id="3.40.50.300">
    <property type="entry name" value="P-loop containing nucleotide triphosphate hydrolases"/>
    <property type="match status" value="1"/>
</dbReference>
<dbReference type="InterPro" id="IPR003439">
    <property type="entry name" value="ABC_transporter-like_ATP-bd"/>
</dbReference>
<dbReference type="HOGENOM" id="CLU_000604_1_23_4"/>
<dbReference type="OrthoDB" id="9802772at2"/>
<dbReference type="GO" id="GO:0016887">
    <property type="term" value="F:ATP hydrolysis activity"/>
    <property type="evidence" value="ECO:0007669"/>
    <property type="project" value="InterPro"/>
</dbReference>
<dbReference type="PROSITE" id="PS50893">
    <property type="entry name" value="ABC_TRANSPORTER_2"/>
    <property type="match status" value="1"/>
</dbReference>
<dbReference type="PATRIC" id="fig|762967.3.peg.1636"/>
<reference evidence="7 8" key="1">
    <citation type="submission" date="2011-11" db="EMBL/GenBank/DDBJ databases">
        <authorList>
            <person name="Weinstock G."/>
            <person name="Sodergren E."/>
            <person name="Clifton S."/>
            <person name="Fulton L."/>
            <person name="Fulton B."/>
            <person name="Courtney L."/>
            <person name="Fronick C."/>
            <person name="Harrison M."/>
            <person name="Strong C."/>
            <person name="Farmer C."/>
            <person name="Delahaunty K."/>
            <person name="Markovic C."/>
            <person name="Hall O."/>
            <person name="Minx P."/>
            <person name="Tomlinson C."/>
            <person name="Mitreva M."/>
            <person name="Hou S."/>
            <person name="Chen J."/>
            <person name="Wollam A."/>
            <person name="Pepin K.H."/>
            <person name="Johnson M."/>
            <person name="Bhonagiri V."/>
            <person name="Zhang X."/>
            <person name="Suruliraj S."/>
            <person name="Warren W."/>
            <person name="Chinwalla A."/>
            <person name="Mardis E.R."/>
            <person name="Wilson R.K."/>
        </authorList>
    </citation>
    <scope>NUCLEOTIDE SEQUENCE [LARGE SCALE GENOMIC DNA]</scope>
    <source>
        <strain evidence="7 8">YIT 11816</strain>
    </source>
</reference>
<evidence type="ECO:0000256" key="5">
    <source>
        <dbReference type="ARBA" id="ARBA00022840"/>
    </source>
</evidence>
<evidence type="ECO:0000313" key="8">
    <source>
        <dbReference type="Proteomes" id="UP000004956"/>
    </source>
</evidence>
<keyword evidence="3" id="KW-1003">Cell membrane</keyword>
<dbReference type="InterPro" id="IPR003593">
    <property type="entry name" value="AAA+_ATPase"/>
</dbReference>
<keyword evidence="4" id="KW-0547">Nucleotide-binding</keyword>
<evidence type="ECO:0000259" key="6">
    <source>
        <dbReference type="PROSITE" id="PS50893"/>
    </source>
</evidence>
<keyword evidence="5 7" id="KW-0067">ATP-binding</keyword>
<evidence type="ECO:0000256" key="3">
    <source>
        <dbReference type="ARBA" id="ARBA00022475"/>
    </source>
</evidence>
<dbReference type="GO" id="GO:0055085">
    <property type="term" value="P:transmembrane transport"/>
    <property type="evidence" value="ECO:0007669"/>
    <property type="project" value="UniProtKB-ARBA"/>
</dbReference>
<sequence>MRGEAVAVVGASGAGKSTLGRVILGLEAPTVGGIAEHPDGGALRNTVVFQDSGDAVNPTWTIGRIVNEAAAVRGEKLSEEGIANLLVSVGLPASYAGRHPHEVSGGELQHAALARTMAAKPDLTVFDEALASLDASVRDDVTELLLTLKRPDETWLFITHDLVSAARLCGRVVVMEAGRVVESVRSSDLKLAKSPALRRLLKDAAELYGH</sequence>
<feature type="domain" description="ABC transporter" evidence="6">
    <location>
        <begin position="1"/>
        <end position="202"/>
    </location>
</feature>
<evidence type="ECO:0000256" key="1">
    <source>
        <dbReference type="ARBA" id="ARBA00005417"/>
    </source>
</evidence>
<comment type="caution">
    <text evidence="7">The sequence shown here is derived from an EMBL/GenBank/DDBJ whole genome shotgun (WGS) entry which is preliminary data.</text>
</comment>
<evidence type="ECO:0000256" key="4">
    <source>
        <dbReference type="ARBA" id="ARBA00022741"/>
    </source>
</evidence>
<keyword evidence="3" id="KW-0472">Membrane</keyword>
<gene>
    <name evidence="7" type="ORF">HMPREF9440_02079</name>
</gene>
<dbReference type="PANTHER" id="PTHR43776:SF7">
    <property type="entry name" value="D,D-DIPEPTIDE TRANSPORT ATP-BINDING PROTEIN DDPF-RELATED"/>
    <property type="match status" value="1"/>
</dbReference>
<dbReference type="EMBL" id="AFBQ01000313">
    <property type="protein sequence ID" value="EHY30558.1"/>
    <property type="molecule type" value="Genomic_DNA"/>
</dbReference>
<dbReference type="GO" id="GO:0005524">
    <property type="term" value="F:ATP binding"/>
    <property type="evidence" value="ECO:0007669"/>
    <property type="project" value="UniProtKB-KW"/>
</dbReference>